<proteinExistence type="predicted"/>
<keyword evidence="4" id="KW-1185">Reference proteome</keyword>
<dbReference type="AlphaFoldDB" id="A0A074LK67"/>
<dbReference type="RefSeq" id="WP_038090122.1">
    <property type="nucleotide sequence ID" value="NZ_JMIR01000021.1"/>
</dbReference>
<dbReference type="STRING" id="1157490.EL26_15010"/>
<sequence>MAKRQTIWLSTMMVLSLMLIGFYTVNNNVKEVSGDTTQTAATNSKTADKASADKAAKGGDKAVMEPSDFFISAHLEESQKASAEAERLQTVIANDKTPADQVEKAKKDLENLNNNQDKVDKVIDLIMAEGYPDAIIEMKDDKVNVTVQSTDLDKKKAVKIMGIVAKEMGISSAKVVVGKHE</sequence>
<evidence type="ECO:0000313" key="4">
    <source>
        <dbReference type="Proteomes" id="UP000027931"/>
    </source>
</evidence>
<feature type="region of interest" description="Disordered" evidence="1">
    <location>
        <begin position="37"/>
        <end position="60"/>
    </location>
</feature>
<evidence type="ECO:0000313" key="3">
    <source>
        <dbReference type="EMBL" id="KEO82541.1"/>
    </source>
</evidence>
<dbReference type="Gene3D" id="1.10.287.4300">
    <property type="entry name" value="Stage III sporulation protein AH-like"/>
    <property type="match status" value="1"/>
</dbReference>
<name>A0A074LK67_9BACL</name>
<gene>
    <name evidence="3" type="ORF">EL26_15010</name>
</gene>
<organism evidence="3 4">
    <name type="scientific">Tumebacillus flagellatus</name>
    <dbReference type="NCBI Taxonomy" id="1157490"/>
    <lineage>
        <taxon>Bacteria</taxon>
        <taxon>Bacillati</taxon>
        <taxon>Bacillota</taxon>
        <taxon>Bacilli</taxon>
        <taxon>Bacillales</taxon>
        <taxon>Alicyclobacillaceae</taxon>
        <taxon>Tumebacillus</taxon>
    </lineage>
</organism>
<keyword evidence="2" id="KW-0812">Transmembrane</keyword>
<evidence type="ECO:0008006" key="5">
    <source>
        <dbReference type="Google" id="ProtNLM"/>
    </source>
</evidence>
<evidence type="ECO:0000256" key="2">
    <source>
        <dbReference type="SAM" id="Phobius"/>
    </source>
</evidence>
<comment type="caution">
    <text evidence="3">The sequence shown here is derived from an EMBL/GenBank/DDBJ whole genome shotgun (WGS) entry which is preliminary data.</text>
</comment>
<dbReference type="InterPro" id="IPR024232">
    <property type="entry name" value="SpoIIIAH"/>
</dbReference>
<dbReference type="eggNOG" id="ENOG5033FWQ">
    <property type="taxonomic scope" value="Bacteria"/>
</dbReference>
<evidence type="ECO:0000256" key="1">
    <source>
        <dbReference type="SAM" id="MobiDB-lite"/>
    </source>
</evidence>
<keyword evidence="2" id="KW-1133">Transmembrane helix</keyword>
<dbReference type="Pfam" id="PF12685">
    <property type="entry name" value="SpoIIIAH"/>
    <property type="match status" value="1"/>
</dbReference>
<dbReference type="EMBL" id="JMIR01000021">
    <property type="protein sequence ID" value="KEO82541.1"/>
    <property type="molecule type" value="Genomic_DNA"/>
</dbReference>
<keyword evidence="2" id="KW-0472">Membrane</keyword>
<dbReference type="OrthoDB" id="2939102at2"/>
<dbReference type="InterPro" id="IPR038503">
    <property type="entry name" value="SpoIIIAH_sf"/>
</dbReference>
<accession>A0A074LK67</accession>
<protein>
    <recommendedName>
        <fullName evidence="5">Stage III sporulation protein AH</fullName>
    </recommendedName>
</protein>
<reference evidence="3 4" key="1">
    <citation type="journal article" date="2013" name="Int. J. Syst. Evol. Microbiol.">
        <title>Tumebacillus flagellatus sp. nov., an alpha-amylase/pullulanase-producing bacterium isolated from cassava wastewater.</title>
        <authorList>
            <person name="Wang Q."/>
            <person name="Xie N."/>
            <person name="Qin Y."/>
            <person name="Shen N."/>
            <person name="Zhu J."/>
            <person name="Mi H."/>
            <person name="Huang R."/>
        </authorList>
    </citation>
    <scope>NUCLEOTIDE SEQUENCE [LARGE SCALE GENOMIC DNA]</scope>
    <source>
        <strain evidence="3 4">GST4</strain>
    </source>
</reference>
<dbReference type="Proteomes" id="UP000027931">
    <property type="component" value="Unassembled WGS sequence"/>
</dbReference>
<feature type="transmembrane region" description="Helical" evidence="2">
    <location>
        <begin position="7"/>
        <end position="25"/>
    </location>
</feature>
<feature type="compositionally biased region" description="Basic and acidic residues" evidence="1">
    <location>
        <begin position="46"/>
        <end position="60"/>
    </location>
</feature>